<keyword evidence="4" id="KW-1185">Reference proteome</keyword>
<dbReference type="SUPFAM" id="SSF46565">
    <property type="entry name" value="Chaperone J-domain"/>
    <property type="match status" value="1"/>
</dbReference>
<sequence>MGALRRARALLGATRSTDEEQLRKLYRKHALKTHPDKPGGDIEAFQRVASAYELCRAHLGQSLTAAEWAADDRPTEYYDPNDRGRKSQRPAARRPDDAIDPFEVFSDAFRGWAESAEFQQWAVDAFGDDFDQLDITFQWGVDDQYVEVARERSLVENAERKFQDPRNFYEDAFNQREEADDRLRGLMDVVLRMGADRSPPVHVFRDLASLVRGDVVTVLVDARRDDDRAGDLAPPPRCAVVRLCVDDCVDGDGRPALAYGVADVGAAPDWAALRATLSPRAAEGLRAVAAAAKTAGRVVVFSQSGGPGNADDVVVAKTLRESRVLHQDPTVLEGGANLWDHLRNPRSSLIYVVRKGGAIVRRGASLQSDFVAELEEGAVVAATARDAANPARSKGKDRLRVASPAAGFVTASRLVLSPDHAYEGPPVPPPAAEARRKKPRDDKGGQRGGHAVLDPVLDEDQNPNSFAAFMAGRGAAEVAAPD</sequence>
<organism evidence="4">
    <name type="scientific">Aureococcus anophagefferens</name>
    <name type="common">Harmful bloom alga</name>
    <dbReference type="NCBI Taxonomy" id="44056"/>
    <lineage>
        <taxon>Eukaryota</taxon>
        <taxon>Sar</taxon>
        <taxon>Stramenopiles</taxon>
        <taxon>Ochrophyta</taxon>
        <taxon>Pelagophyceae</taxon>
        <taxon>Pelagomonadales</taxon>
        <taxon>Pelagomonadaceae</taxon>
        <taxon>Aureococcus</taxon>
    </lineage>
</organism>
<dbReference type="Pfam" id="PF00226">
    <property type="entry name" value="DnaJ"/>
    <property type="match status" value="1"/>
</dbReference>
<feature type="region of interest" description="Disordered" evidence="1">
    <location>
        <begin position="418"/>
        <end position="465"/>
    </location>
</feature>
<dbReference type="CDD" id="cd06257">
    <property type="entry name" value="DnaJ"/>
    <property type="match status" value="1"/>
</dbReference>
<dbReference type="AlphaFoldDB" id="F0YD96"/>
<accession>F0YD96</accession>
<dbReference type="KEGG" id="aaf:AURANDRAFT_65258"/>
<dbReference type="EMBL" id="GL833132">
    <property type="protein sequence ID" value="EGB07041.1"/>
    <property type="molecule type" value="Genomic_DNA"/>
</dbReference>
<dbReference type="InParanoid" id="F0YD96"/>
<reference evidence="3 4" key="1">
    <citation type="journal article" date="2011" name="Proc. Natl. Acad. Sci. U.S.A.">
        <title>Niche of harmful alga Aureococcus anophagefferens revealed through ecogenomics.</title>
        <authorList>
            <person name="Gobler C.J."/>
            <person name="Berry D.L."/>
            <person name="Dyhrman S.T."/>
            <person name="Wilhelm S.W."/>
            <person name="Salamov A."/>
            <person name="Lobanov A.V."/>
            <person name="Zhang Y."/>
            <person name="Collier J.L."/>
            <person name="Wurch L.L."/>
            <person name="Kustka A.B."/>
            <person name="Dill B.D."/>
            <person name="Shah M."/>
            <person name="VerBerkmoes N.C."/>
            <person name="Kuo A."/>
            <person name="Terry A."/>
            <person name="Pangilinan J."/>
            <person name="Lindquist E.A."/>
            <person name="Lucas S."/>
            <person name="Paulsen I.T."/>
            <person name="Hattenrath-Lehmann T.K."/>
            <person name="Talmage S.C."/>
            <person name="Walker E.A."/>
            <person name="Koch F."/>
            <person name="Burson A.M."/>
            <person name="Marcoval M.A."/>
            <person name="Tang Y.Z."/>
            <person name="Lecleir G.R."/>
            <person name="Coyne K.J."/>
            <person name="Berg G.M."/>
            <person name="Bertrand E.M."/>
            <person name="Saito M.A."/>
            <person name="Gladyshev V.N."/>
            <person name="Grigoriev I.V."/>
        </authorList>
    </citation>
    <scope>NUCLEOTIDE SEQUENCE [LARGE SCALE GENOMIC DNA]</scope>
    <source>
        <strain evidence="4">CCMP 1984</strain>
    </source>
</reference>
<feature type="region of interest" description="Disordered" evidence="1">
    <location>
        <begin position="74"/>
        <end position="97"/>
    </location>
</feature>
<dbReference type="SMART" id="SM00271">
    <property type="entry name" value="DnaJ"/>
    <property type="match status" value="1"/>
</dbReference>
<dbReference type="InterPro" id="IPR036869">
    <property type="entry name" value="J_dom_sf"/>
</dbReference>
<evidence type="ECO:0000313" key="3">
    <source>
        <dbReference type="EMBL" id="EGB07041.1"/>
    </source>
</evidence>
<dbReference type="Gene3D" id="1.10.287.110">
    <property type="entry name" value="DnaJ domain"/>
    <property type="match status" value="1"/>
</dbReference>
<dbReference type="GeneID" id="20225244"/>
<dbReference type="PROSITE" id="PS50076">
    <property type="entry name" value="DNAJ_2"/>
    <property type="match status" value="1"/>
</dbReference>
<dbReference type="InterPro" id="IPR001623">
    <property type="entry name" value="DnaJ_domain"/>
</dbReference>
<feature type="compositionally biased region" description="Basic and acidic residues" evidence="1">
    <location>
        <begin position="74"/>
        <end position="85"/>
    </location>
</feature>
<evidence type="ECO:0000313" key="4">
    <source>
        <dbReference type="Proteomes" id="UP000002729"/>
    </source>
</evidence>
<proteinExistence type="predicted"/>
<evidence type="ECO:0000259" key="2">
    <source>
        <dbReference type="PROSITE" id="PS50076"/>
    </source>
</evidence>
<feature type="domain" description="J" evidence="2">
    <location>
        <begin position="6"/>
        <end position="82"/>
    </location>
</feature>
<name>F0YD96_AURAN</name>
<dbReference type="Proteomes" id="UP000002729">
    <property type="component" value="Unassembled WGS sequence"/>
</dbReference>
<dbReference type="RefSeq" id="XP_009038278.1">
    <property type="nucleotide sequence ID" value="XM_009040030.1"/>
</dbReference>
<protein>
    <recommendedName>
        <fullName evidence="2">J domain-containing protein</fullName>
    </recommendedName>
</protein>
<gene>
    <name evidence="3" type="ORF">AURANDRAFT_65258</name>
</gene>
<evidence type="ECO:0000256" key="1">
    <source>
        <dbReference type="SAM" id="MobiDB-lite"/>
    </source>
</evidence>